<dbReference type="CDD" id="cd12913">
    <property type="entry name" value="PDC1_MCP_like"/>
    <property type="match status" value="1"/>
</dbReference>
<dbReference type="PROSITE" id="PS50885">
    <property type="entry name" value="HAMP"/>
    <property type="match status" value="1"/>
</dbReference>
<dbReference type="SMART" id="SM00283">
    <property type="entry name" value="MA"/>
    <property type="match status" value="1"/>
</dbReference>
<dbReference type="RefSeq" id="WP_213217182.1">
    <property type="nucleotide sequence ID" value="NZ_QTKU01000004.1"/>
</dbReference>
<dbReference type="Gene3D" id="6.10.340.10">
    <property type="match status" value="1"/>
</dbReference>
<dbReference type="PROSITE" id="PS50111">
    <property type="entry name" value="CHEMOTAXIS_TRANSDUC_2"/>
    <property type="match status" value="1"/>
</dbReference>
<proteinExistence type="inferred from homology"/>
<dbReference type="Pfam" id="PF22673">
    <property type="entry name" value="MCP-like_PDC_1"/>
    <property type="match status" value="1"/>
</dbReference>
<evidence type="ECO:0000313" key="7">
    <source>
        <dbReference type="EMBL" id="MBS8261835.1"/>
    </source>
</evidence>
<evidence type="ECO:0000256" key="2">
    <source>
        <dbReference type="ARBA" id="ARBA00029447"/>
    </source>
</evidence>
<protein>
    <submittedName>
        <fullName evidence="7">Methyl-accepting chemotaxis protein</fullName>
    </submittedName>
</protein>
<dbReference type="CDD" id="cd06225">
    <property type="entry name" value="HAMP"/>
    <property type="match status" value="1"/>
</dbReference>
<keyword evidence="4" id="KW-1133">Transmembrane helix</keyword>
<reference evidence="7" key="2">
    <citation type="journal article" date="2021" name="Microorganisms">
        <title>Bacterial Dimethylsulfoniopropionate Biosynthesis in the East China Sea.</title>
        <authorList>
            <person name="Liu J."/>
            <person name="Zhang Y."/>
            <person name="Liu J."/>
            <person name="Zhong H."/>
            <person name="Williams B.T."/>
            <person name="Zheng Y."/>
            <person name="Curson A.R.J."/>
            <person name="Sun C."/>
            <person name="Sun H."/>
            <person name="Song D."/>
            <person name="Wagner Mackenzie B."/>
            <person name="Bermejo Martinez A."/>
            <person name="Todd J.D."/>
            <person name="Zhang X.H."/>
        </authorList>
    </citation>
    <scope>NUCLEOTIDE SEQUENCE</scope>
    <source>
        <strain evidence="7">AESS21</strain>
    </source>
</reference>
<evidence type="ECO:0000259" key="5">
    <source>
        <dbReference type="PROSITE" id="PS50111"/>
    </source>
</evidence>
<feature type="domain" description="HAMP" evidence="6">
    <location>
        <begin position="349"/>
        <end position="402"/>
    </location>
</feature>
<evidence type="ECO:0000256" key="3">
    <source>
        <dbReference type="PROSITE-ProRule" id="PRU00284"/>
    </source>
</evidence>
<dbReference type="EMBL" id="QTKU01000004">
    <property type="protein sequence ID" value="MBS8261835.1"/>
    <property type="molecule type" value="Genomic_DNA"/>
</dbReference>
<comment type="caution">
    <text evidence="7">The sequence shown here is derived from an EMBL/GenBank/DDBJ whole genome shotgun (WGS) entry which is preliminary data.</text>
</comment>
<dbReference type="Pfam" id="PF00015">
    <property type="entry name" value="MCPsignal"/>
    <property type="match status" value="1"/>
</dbReference>
<sequence>MFQKAQVTTKLVAVSIAALAAVLVAGIGFISWNASQVTQKLTVHQAEAVAREQAEYVRRTMEEGLTAARGFAFSLNGLKSAEMTDRGAWSSVVEETMKSNTSLSGAWAAVINNALDGKDGDFKNAELHDDTGEWRPYYYRLPDGNVGFRPLSDLDDTEASNWFNVPYKTGKDYVTEPYSWEAGGKTVSGVSFGIPLRDKTGVIGVAGVDIMLTPLAETLNGLHPLETGSIHLLSRDGKWISHSDPALLGKDWAEGRSPIDAEQASAVLNAVKTAQPFEYTGYSNSLNTDVLRIITPVAIGDGAASMSVVVNVPLATLNAASAGIVYTIIGIGLLLLIVVGMSIYLVGNTIVRRPLEKVVVSIQALMDKRYDEPIPGAGRHDEIGKIASALEVFREKAQEADMLAHEQEQQQEQQLARATQIRDLSENFDAKISHLVQTVLAQVSDLNGAAVVLTKGADHTSSQSTMVAAASEEASSNVETVASAAEELMASVEEIRRQMGQSAEIAGQAVQQAQDTNAKIEGLAEAASRINEVVKLITDIAEQTNLLALNATIEAARAGEAGRGFAVVAAEVKELATQTAKATDEISMQIQSVQSETEGAVGAIQGISLTIEKMNEIANSIQGSVDQQGQATEEIARNIQEAANGTQDVARSIVTVASSADETGSTARQVSSVAEVLQSEASSLKDEVDGFLVGVRSAA</sequence>
<dbReference type="SUPFAM" id="SSF58104">
    <property type="entry name" value="Methyl-accepting chemotaxis protein (MCP) signaling domain"/>
    <property type="match status" value="1"/>
</dbReference>
<dbReference type="SMART" id="SM00304">
    <property type="entry name" value="HAMP"/>
    <property type="match status" value="1"/>
</dbReference>
<dbReference type="Gene3D" id="1.10.287.950">
    <property type="entry name" value="Methyl-accepting chemotaxis protein"/>
    <property type="match status" value="1"/>
</dbReference>
<evidence type="ECO:0000256" key="4">
    <source>
        <dbReference type="SAM" id="Phobius"/>
    </source>
</evidence>
<keyword evidence="1 3" id="KW-0807">Transducer</keyword>
<dbReference type="PANTHER" id="PTHR32089">
    <property type="entry name" value="METHYL-ACCEPTING CHEMOTAXIS PROTEIN MCPB"/>
    <property type="match status" value="1"/>
</dbReference>
<dbReference type="Gene3D" id="3.30.450.20">
    <property type="entry name" value="PAS domain"/>
    <property type="match status" value="2"/>
</dbReference>
<dbReference type="InterPro" id="IPR004089">
    <property type="entry name" value="MCPsignal_dom"/>
</dbReference>
<feature type="transmembrane region" description="Helical" evidence="4">
    <location>
        <begin position="12"/>
        <end position="32"/>
    </location>
</feature>
<keyword evidence="4" id="KW-0812">Transmembrane</keyword>
<dbReference type="GO" id="GO:0007165">
    <property type="term" value="P:signal transduction"/>
    <property type="evidence" value="ECO:0007669"/>
    <property type="project" value="UniProtKB-KW"/>
</dbReference>
<dbReference type="AlphaFoldDB" id="A0A944GUT3"/>
<reference evidence="7" key="1">
    <citation type="submission" date="2018-08" db="EMBL/GenBank/DDBJ databases">
        <authorList>
            <person name="Jin W."/>
            <person name="Wang H."/>
            <person name="Yang Y."/>
            <person name="Li M."/>
            <person name="Liu J."/>
        </authorList>
    </citation>
    <scope>NUCLEOTIDE SEQUENCE</scope>
    <source>
        <strain evidence="7">AESS21</strain>
    </source>
</reference>
<feature type="domain" description="Methyl-accepting transducer" evidence="5">
    <location>
        <begin position="435"/>
        <end position="678"/>
    </location>
</feature>
<dbReference type="InterPro" id="IPR003660">
    <property type="entry name" value="HAMP_dom"/>
</dbReference>
<comment type="similarity">
    <text evidence="2">Belongs to the methyl-accepting chemotaxis (MCP) protein family.</text>
</comment>
<evidence type="ECO:0000256" key="1">
    <source>
        <dbReference type="ARBA" id="ARBA00023224"/>
    </source>
</evidence>
<name>A0A944GUT3_9HYPH</name>
<dbReference type="Proteomes" id="UP000705379">
    <property type="component" value="Unassembled WGS sequence"/>
</dbReference>
<evidence type="ECO:0000259" key="6">
    <source>
        <dbReference type="PROSITE" id="PS50885"/>
    </source>
</evidence>
<gene>
    <name evidence="7" type="ORF">DYI23_16525</name>
</gene>
<keyword evidence="4" id="KW-0472">Membrane</keyword>
<organism evidence="7 8">
    <name type="scientific">Roseibium polysiphoniae</name>
    <dbReference type="NCBI Taxonomy" id="2571221"/>
    <lineage>
        <taxon>Bacteria</taxon>
        <taxon>Pseudomonadati</taxon>
        <taxon>Pseudomonadota</taxon>
        <taxon>Alphaproteobacteria</taxon>
        <taxon>Hyphomicrobiales</taxon>
        <taxon>Stappiaceae</taxon>
        <taxon>Roseibium</taxon>
    </lineage>
</organism>
<accession>A0A944GUT3</accession>
<dbReference type="PANTHER" id="PTHR32089:SF112">
    <property type="entry name" value="LYSOZYME-LIKE PROTEIN-RELATED"/>
    <property type="match status" value="1"/>
</dbReference>
<feature type="transmembrane region" description="Helical" evidence="4">
    <location>
        <begin position="324"/>
        <end position="347"/>
    </location>
</feature>
<evidence type="ECO:0000313" key="8">
    <source>
        <dbReference type="Proteomes" id="UP000705379"/>
    </source>
</evidence>
<dbReference type="Pfam" id="PF00672">
    <property type="entry name" value="HAMP"/>
    <property type="match status" value="1"/>
</dbReference>
<dbReference type="GO" id="GO:0016020">
    <property type="term" value="C:membrane"/>
    <property type="evidence" value="ECO:0007669"/>
    <property type="project" value="InterPro"/>
</dbReference>